<feature type="non-terminal residue" evidence="1">
    <location>
        <position position="1"/>
    </location>
</feature>
<evidence type="ECO:0000313" key="1">
    <source>
        <dbReference type="EMBL" id="GAH83285.1"/>
    </source>
</evidence>
<accession>X1JPB5</accession>
<reference evidence="1" key="1">
    <citation type="journal article" date="2014" name="Front. Microbiol.">
        <title>High frequency of phylogenetically diverse reductive dehalogenase-homologous genes in deep subseafloor sedimentary metagenomes.</title>
        <authorList>
            <person name="Kawai M."/>
            <person name="Futagami T."/>
            <person name="Toyoda A."/>
            <person name="Takaki Y."/>
            <person name="Nishi S."/>
            <person name="Hori S."/>
            <person name="Arai W."/>
            <person name="Tsubouchi T."/>
            <person name="Morono Y."/>
            <person name="Uchiyama I."/>
            <person name="Ito T."/>
            <person name="Fujiyama A."/>
            <person name="Inagaki F."/>
            <person name="Takami H."/>
        </authorList>
    </citation>
    <scope>NUCLEOTIDE SEQUENCE</scope>
    <source>
        <strain evidence="1">Expedition CK06-06</strain>
    </source>
</reference>
<feature type="non-terminal residue" evidence="1">
    <location>
        <position position="239"/>
    </location>
</feature>
<organism evidence="1">
    <name type="scientific">marine sediment metagenome</name>
    <dbReference type="NCBI Taxonomy" id="412755"/>
    <lineage>
        <taxon>unclassified sequences</taxon>
        <taxon>metagenomes</taxon>
        <taxon>ecological metagenomes</taxon>
    </lineage>
</organism>
<gene>
    <name evidence="1" type="ORF">S03H2_61404</name>
</gene>
<sequence length="239" mass="27081">DQIVSAFEKQEISRVLDPGSHNLTEDDLTKPMVSRCFYLIKKGIKGNFKSELSRLKRLRRRKIDGKIIQATLPNIATFTFNKPLQIKHIGRAAARPESWVVDAAEQETNEVIQNFACVHVTGHTLDPVARCGQCVLLSDSDDMPADGDLVVGESSEQEKYLRRISFNEESAFLYSINPLKITAPLQVERKMLSLHRVIGVLYDPCRHCNAEILNGNEWHPCENIDPSYFENKKMITVEG</sequence>
<protein>
    <submittedName>
        <fullName evidence="1">Uncharacterized protein</fullName>
    </submittedName>
</protein>
<dbReference type="EMBL" id="BARU01039638">
    <property type="protein sequence ID" value="GAH83285.1"/>
    <property type="molecule type" value="Genomic_DNA"/>
</dbReference>
<name>X1JPB5_9ZZZZ</name>
<comment type="caution">
    <text evidence="1">The sequence shown here is derived from an EMBL/GenBank/DDBJ whole genome shotgun (WGS) entry which is preliminary data.</text>
</comment>
<proteinExistence type="predicted"/>
<dbReference type="AlphaFoldDB" id="X1JPB5"/>